<feature type="compositionally biased region" description="Polar residues" evidence="1">
    <location>
        <begin position="17"/>
        <end position="30"/>
    </location>
</feature>
<proteinExistence type="predicted"/>
<dbReference type="AlphaFoldDB" id="A0A5J5CLA5"/>
<feature type="region of interest" description="Disordered" evidence="1">
    <location>
        <begin position="1"/>
        <end position="76"/>
    </location>
</feature>
<keyword evidence="3" id="KW-1185">Reference proteome</keyword>
<reference evidence="2 3" key="1">
    <citation type="submission" date="2019-08" db="EMBL/GenBank/DDBJ databases">
        <title>A chromosome-level genome assembly, high-density linkage maps, and genome scans reveal the genomic architecture of hybrid incompatibilities underlying speciation via character displacement in darters (Percidae: Etheostominae).</title>
        <authorList>
            <person name="Moran R.L."/>
            <person name="Catchen J.M."/>
            <person name="Fuller R.C."/>
        </authorList>
    </citation>
    <scope>NUCLEOTIDE SEQUENCE [LARGE SCALE GENOMIC DNA]</scope>
    <source>
        <strain evidence="2">EspeVRDwgs_2016</strain>
        <tissue evidence="2">Muscle</tissue>
    </source>
</reference>
<dbReference type="Proteomes" id="UP000327493">
    <property type="component" value="Chromosome 19"/>
</dbReference>
<organism evidence="2 3">
    <name type="scientific">Etheostoma spectabile</name>
    <name type="common">orangethroat darter</name>
    <dbReference type="NCBI Taxonomy" id="54343"/>
    <lineage>
        <taxon>Eukaryota</taxon>
        <taxon>Metazoa</taxon>
        <taxon>Chordata</taxon>
        <taxon>Craniata</taxon>
        <taxon>Vertebrata</taxon>
        <taxon>Euteleostomi</taxon>
        <taxon>Actinopterygii</taxon>
        <taxon>Neopterygii</taxon>
        <taxon>Teleostei</taxon>
        <taxon>Neoteleostei</taxon>
        <taxon>Acanthomorphata</taxon>
        <taxon>Eupercaria</taxon>
        <taxon>Perciformes</taxon>
        <taxon>Percoidei</taxon>
        <taxon>Percidae</taxon>
        <taxon>Etheostomatinae</taxon>
        <taxon>Etheostoma</taxon>
    </lineage>
</organism>
<gene>
    <name evidence="2" type="ORF">FQN60_006148</name>
</gene>
<evidence type="ECO:0000313" key="2">
    <source>
        <dbReference type="EMBL" id="KAA8582477.1"/>
    </source>
</evidence>
<sequence>MDPEQEATKHHQPRNRLGSTGNRRNPQTPVSVGEGTRSGVKDALFSHIQQRPEPQLQVRSPPPTAPHPLTRQHPIRAHGTRAWTIALRHWPIPLSRPPPVLWL</sequence>
<protein>
    <submittedName>
        <fullName evidence="2">Uncharacterized protein</fullName>
    </submittedName>
</protein>
<accession>A0A5J5CLA5</accession>
<name>A0A5J5CLA5_9PERO</name>
<dbReference type="EMBL" id="VOFY01000019">
    <property type="protein sequence ID" value="KAA8582477.1"/>
    <property type="molecule type" value="Genomic_DNA"/>
</dbReference>
<evidence type="ECO:0000256" key="1">
    <source>
        <dbReference type="SAM" id="MobiDB-lite"/>
    </source>
</evidence>
<evidence type="ECO:0000313" key="3">
    <source>
        <dbReference type="Proteomes" id="UP000327493"/>
    </source>
</evidence>
<comment type="caution">
    <text evidence="2">The sequence shown here is derived from an EMBL/GenBank/DDBJ whole genome shotgun (WGS) entry which is preliminary data.</text>
</comment>